<dbReference type="RefSeq" id="WP_003352458.1">
    <property type="nucleotide sequence ID" value="NZ_JH414740.1"/>
</dbReference>
<organism evidence="3 4">
    <name type="scientific">Bacillus smithii 7_3_47FAA</name>
    <dbReference type="NCBI Taxonomy" id="665952"/>
    <lineage>
        <taxon>Bacteria</taxon>
        <taxon>Bacillati</taxon>
        <taxon>Bacillota</taxon>
        <taxon>Bacilli</taxon>
        <taxon>Bacillales</taxon>
        <taxon>Bacillaceae</taxon>
        <taxon>Bacillus</taxon>
    </lineage>
</organism>
<dbReference type="PANTHER" id="PTHR10009:SF18">
    <property type="entry name" value="PROTEIN YELLOW-LIKE PROTEIN"/>
    <property type="match status" value="1"/>
</dbReference>
<accession>G9QH08</accession>
<proteinExistence type="predicted"/>
<dbReference type="PANTHER" id="PTHR10009">
    <property type="entry name" value="PROTEIN YELLOW-RELATED"/>
    <property type="match status" value="1"/>
</dbReference>
<dbReference type="InterPro" id="IPR011042">
    <property type="entry name" value="6-blade_b-propeller_TolB-like"/>
</dbReference>
<dbReference type="AlphaFoldDB" id="G9QH08"/>
<dbReference type="PRINTS" id="PR01366">
    <property type="entry name" value="ROYALJELLY"/>
</dbReference>
<evidence type="ECO:0000256" key="2">
    <source>
        <dbReference type="ARBA" id="ARBA00022525"/>
    </source>
</evidence>
<protein>
    <recommendedName>
        <fullName evidence="5">Major royal jelly protein</fullName>
    </recommendedName>
</protein>
<evidence type="ECO:0008006" key="5">
    <source>
        <dbReference type="Google" id="ProtNLM"/>
    </source>
</evidence>
<dbReference type="Gene3D" id="2.120.10.30">
    <property type="entry name" value="TolB, C-terminal domain"/>
    <property type="match status" value="1"/>
</dbReference>
<dbReference type="Proteomes" id="UP000011747">
    <property type="component" value="Unassembled WGS sequence"/>
</dbReference>
<evidence type="ECO:0000256" key="1">
    <source>
        <dbReference type="ARBA" id="ARBA00004613"/>
    </source>
</evidence>
<dbReference type="HOGENOM" id="CLU_031076_0_3_9"/>
<gene>
    <name evidence="3" type="ORF">HMPREF1015_01067</name>
</gene>
<comment type="subcellular location">
    <subcellularLocation>
        <location evidence="1">Secreted</location>
    </subcellularLocation>
</comment>
<name>G9QH08_9BACI</name>
<evidence type="ECO:0000313" key="4">
    <source>
        <dbReference type="Proteomes" id="UP000011747"/>
    </source>
</evidence>
<dbReference type="Pfam" id="PF03022">
    <property type="entry name" value="MRJP"/>
    <property type="match status" value="1"/>
</dbReference>
<evidence type="ECO:0000313" key="3">
    <source>
        <dbReference type="EMBL" id="EHL79515.1"/>
    </source>
</evidence>
<keyword evidence="2" id="KW-0964">Secreted</keyword>
<keyword evidence="4" id="KW-1185">Reference proteome</keyword>
<sequence length="441" mass="51461">MQDSKYNGTGDYPRNNERQYYSSQLSPYPMYPYLQHAYQHPHPYQRDPYWARYFFQDEKGKIGRYQILFHWNHLDWHFPNLRMKQEFEANQYWRHAMPAGIKVDQQGNYYVSVPRWAEGIPSTMNRIVIKNGKPLLEAFPSWEWNKAGSPGVLQSVLGYEIDENNRMWLLDQGKIAYAPSWEGSQKLVIWDLNTNQLIDSIKIPNEIASYRTSFLNDLVVDNKHGFVYITDSGNGWPDHPVVGEIIVYNMRNKTFRRVLDRHYSTQDFPGFVFEIDSKPVFKDRPIKIGSDGIALSADRSTLYYCPVTGRNLYAINTALLRNFQTPLDEISRAVKAIGSKGTTTDGMHADNRGNVFYTMLEGKGIGVYSPKNNRFHRFVSDDRMLWVDGVAFDQKGSIIFNSNRLHQMFERNQDEIDWSNPYNLIVWKAFVGKNVKSYLYA</sequence>
<comment type="caution">
    <text evidence="3">The sequence shown here is derived from an EMBL/GenBank/DDBJ whole genome shotgun (WGS) entry which is preliminary data.</text>
</comment>
<dbReference type="InterPro" id="IPR017996">
    <property type="entry name" value="MRJP/yellow-related"/>
</dbReference>
<dbReference type="SUPFAM" id="SSF63829">
    <property type="entry name" value="Calcium-dependent phosphotriesterase"/>
    <property type="match status" value="1"/>
</dbReference>
<dbReference type="PATRIC" id="fig|665952.3.peg.178"/>
<dbReference type="GO" id="GO:0005576">
    <property type="term" value="C:extracellular region"/>
    <property type="evidence" value="ECO:0007669"/>
    <property type="project" value="UniProtKB-SubCell"/>
</dbReference>
<reference evidence="3 4" key="1">
    <citation type="submission" date="2011-09" db="EMBL/GenBank/DDBJ databases">
        <title>The Genome Sequence of Bacillus smithii 7_3_47FAA.</title>
        <authorList>
            <consortium name="The Broad Institute Genome Sequencing Platform"/>
            <person name="Earl A."/>
            <person name="Ward D."/>
            <person name="Feldgarden M."/>
            <person name="Gevers D."/>
            <person name="Daigneault M."/>
            <person name="Strauss J."/>
            <person name="Allen-Vercoe E."/>
            <person name="Young S.K."/>
            <person name="Zeng Q."/>
            <person name="Gargeya S."/>
            <person name="Fitzgerald M."/>
            <person name="Haas B."/>
            <person name="Abouelleil A."/>
            <person name="Alvarado L."/>
            <person name="Arachchi H.M."/>
            <person name="Berlin A."/>
            <person name="Brown A."/>
            <person name="Chapman S.B."/>
            <person name="Chen Z."/>
            <person name="Dunbar C."/>
            <person name="Freedman E."/>
            <person name="Gearin G."/>
            <person name="Goldberg J."/>
            <person name="Griggs A."/>
            <person name="Gujja S."/>
            <person name="Heiman D."/>
            <person name="Howarth C."/>
            <person name="Larson L."/>
            <person name="Lui A."/>
            <person name="MacDonald P.J.P."/>
            <person name="Montmayeur A."/>
            <person name="Murphy C."/>
            <person name="Neiman D."/>
            <person name="Pearson M."/>
            <person name="Priest M."/>
            <person name="Roberts A."/>
            <person name="Saif S."/>
            <person name="Shea T."/>
            <person name="Shenoy N."/>
            <person name="Sisk P."/>
            <person name="Stolte C."/>
            <person name="Sykes S."/>
            <person name="Wortman J."/>
            <person name="Nusbaum C."/>
            <person name="Birren B."/>
        </authorList>
    </citation>
    <scope>NUCLEOTIDE SEQUENCE [LARGE SCALE GENOMIC DNA]</scope>
    <source>
        <strain evidence="3 4">7_3_47FAA</strain>
    </source>
</reference>
<dbReference type="EMBL" id="ACWF01000007">
    <property type="protein sequence ID" value="EHL79515.1"/>
    <property type="molecule type" value="Genomic_DNA"/>
</dbReference>